<dbReference type="Proteomes" id="UP000596248">
    <property type="component" value="Chromosome"/>
</dbReference>
<evidence type="ECO:0000313" key="1">
    <source>
        <dbReference type="EMBL" id="QRG68611.1"/>
    </source>
</evidence>
<accession>A0ABX7FQU8</accession>
<keyword evidence="2" id="KW-1185">Reference proteome</keyword>
<proteinExistence type="predicted"/>
<dbReference type="EMBL" id="CP069127">
    <property type="protein sequence ID" value="QRG68611.1"/>
    <property type="molecule type" value="Genomic_DNA"/>
</dbReference>
<reference evidence="1 2" key="1">
    <citation type="submission" date="2021-01" db="EMBL/GenBank/DDBJ databases">
        <title>Identification of strong promoters based on the transcriptome of Brevibacillus choshinensis.</title>
        <authorList>
            <person name="Yao D."/>
            <person name="Zhang K."/>
            <person name="Wu J."/>
        </authorList>
    </citation>
    <scope>NUCLEOTIDE SEQUENCE [LARGE SCALE GENOMIC DNA]</scope>
    <source>
        <strain evidence="1 2">HPD31-SP3</strain>
    </source>
</reference>
<organism evidence="1 2">
    <name type="scientific">Brevibacillus choshinensis</name>
    <dbReference type="NCBI Taxonomy" id="54911"/>
    <lineage>
        <taxon>Bacteria</taxon>
        <taxon>Bacillati</taxon>
        <taxon>Bacillota</taxon>
        <taxon>Bacilli</taxon>
        <taxon>Bacillales</taxon>
        <taxon>Paenibacillaceae</taxon>
        <taxon>Brevibacillus</taxon>
    </lineage>
</organism>
<name>A0ABX7FQU8_BRECH</name>
<protein>
    <submittedName>
        <fullName evidence="1">Uncharacterized protein</fullName>
    </submittedName>
</protein>
<dbReference type="RefSeq" id="WP_203355610.1">
    <property type="nucleotide sequence ID" value="NZ_CP069127.1"/>
</dbReference>
<sequence length="95" mass="10119">MIADDYLKLVAQDIQARASTVLINNTTSVPVLSVTVAGKVVTVRTETVQNVTAITNLKLKTTDGKVIIDKAVNLTMPAAQQQDFTFTIEVKGGTA</sequence>
<gene>
    <name evidence="1" type="ORF">JNE38_05515</name>
</gene>
<evidence type="ECO:0000313" key="2">
    <source>
        <dbReference type="Proteomes" id="UP000596248"/>
    </source>
</evidence>